<dbReference type="STRING" id="1271860.SAMN05216174_105203"/>
<dbReference type="Pfam" id="PF02682">
    <property type="entry name" value="CT_C_D"/>
    <property type="match status" value="1"/>
</dbReference>
<dbReference type="Proteomes" id="UP000199501">
    <property type="component" value="Unassembled WGS sequence"/>
</dbReference>
<evidence type="ECO:0000256" key="1">
    <source>
        <dbReference type="ARBA" id="ARBA00022741"/>
    </source>
</evidence>
<dbReference type="EMBL" id="FMZZ01000005">
    <property type="protein sequence ID" value="SDC89851.1"/>
    <property type="molecule type" value="Genomic_DNA"/>
</dbReference>
<dbReference type="RefSeq" id="WP_091450242.1">
    <property type="nucleotide sequence ID" value="NZ_FMZZ01000005.1"/>
</dbReference>
<feature type="domain" description="Carboxyltransferase" evidence="4">
    <location>
        <begin position="1"/>
        <end position="194"/>
    </location>
</feature>
<dbReference type="GO" id="GO:0005524">
    <property type="term" value="F:ATP binding"/>
    <property type="evidence" value="ECO:0007669"/>
    <property type="project" value="UniProtKB-KW"/>
</dbReference>
<accession>A0A1G6QCC6</accession>
<dbReference type="InterPro" id="IPR029000">
    <property type="entry name" value="Cyclophilin-like_dom_sf"/>
</dbReference>
<dbReference type="GO" id="GO:0016787">
    <property type="term" value="F:hydrolase activity"/>
    <property type="evidence" value="ECO:0007669"/>
    <property type="project" value="UniProtKB-KW"/>
</dbReference>
<dbReference type="SMART" id="SM00796">
    <property type="entry name" value="AHS1"/>
    <property type="match status" value="1"/>
</dbReference>
<dbReference type="InterPro" id="IPR003833">
    <property type="entry name" value="CT_C_D"/>
</dbReference>
<keyword evidence="6" id="KW-1185">Reference proteome</keyword>
<dbReference type="InterPro" id="IPR010016">
    <property type="entry name" value="PxpB"/>
</dbReference>
<evidence type="ECO:0000256" key="2">
    <source>
        <dbReference type="ARBA" id="ARBA00022801"/>
    </source>
</evidence>
<dbReference type="Gene3D" id="2.40.100.10">
    <property type="entry name" value="Cyclophilin-like"/>
    <property type="match status" value="1"/>
</dbReference>
<dbReference type="SUPFAM" id="SSF50891">
    <property type="entry name" value="Cyclophilin-like"/>
    <property type="match status" value="1"/>
</dbReference>
<reference evidence="6" key="1">
    <citation type="submission" date="2016-10" db="EMBL/GenBank/DDBJ databases">
        <authorList>
            <person name="Varghese N."/>
            <person name="Submissions S."/>
        </authorList>
    </citation>
    <scope>NUCLEOTIDE SEQUENCE [LARGE SCALE GENOMIC DNA]</scope>
    <source>
        <strain evidence="6">IBRC-M 10403</strain>
    </source>
</reference>
<organism evidence="5 6">
    <name type="scientific">Actinokineospora iranica</name>
    <dbReference type="NCBI Taxonomy" id="1271860"/>
    <lineage>
        <taxon>Bacteria</taxon>
        <taxon>Bacillati</taxon>
        <taxon>Actinomycetota</taxon>
        <taxon>Actinomycetes</taxon>
        <taxon>Pseudonocardiales</taxon>
        <taxon>Pseudonocardiaceae</taxon>
        <taxon>Actinokineospora</taxon>
    </lineage>
</organism>
<dbReference type="PANTHER" id="PTHR34698:SF2">
    <property type="entry name" value="5-OXOPROLINASE SUBUNIT B"/>
    <property type="match status" value="1"/>
</dbReference>
<dbReference type="PANTHER" id="PTHR34698">
    <property type="entry name" value="5-OXOPROLINASE SUBUNIT B"/>
    <property type="match status" value="1"/>
</dbReference>
<sequence>MRLRRCGPDAVLVELASLTEVAAARAALATADLPGLVDLVPAARTVMVSFSAGSSGIRRVRDVLEQVDLSKAPDVTSHEVVLPVVYDGPDLELVAETAGLTVRETVALHSGTEYTVAFCGFAPGFAYLTGLPEPLRQPRLDTPRSRVPAGAVGVAGEFTGVYPRPSPGGWRLLARLADHADPLFVPTRDPAALLSPGDRVRFSAVS</sequence>
<dbReference type="AlphaFoldDB" id="A0A1G6QCC6"/>
<evidence type="ECO:0000313" key="6">
    <source>
        <dbReference type="Proteomes" id="UP000199501"/>
    </source>
</evidence>
<protein>
    <submittedName>
        <fullName evidence="5">Sensor histidine kinase inhibitor, KipI family</fullName>
    </submittedName>
</protein>
<evidence type="ECO:0000259" key="4">
    <source>
        <dbReference type="SMART" id="SM00796"/>
    </source>
</evidence>
<keyword evidence="1" id="KW-0547">Nucleotide-binding</keyword>
<keyword evidence="2" id="KW-0378">Hydrolase</keyword>
<dbReference type="SUPFAM" id="SSF160467">
    <property type="entry name" value="PH0987 N-terminal domain-like"/>
    <property type="match status" value="1"/>
</dbReference>
<evidence type="ECO:0000256" key="3">
    <source>
        <dbReference type="ARBA" id="ARBA00022840"/>
    </source>
</evidence>
<name>A0A1G6QCC6_9PSEU</name>
<dbReference type="Gene3D" id="3.30.1360.40">
    <property type="match status" value="1"/>
</dbReference>
<dbReference type="OrthoDB" id="9778567at2"/>
<gene>
    <name evidence="5" type="ORF">SAMN05216174_105203</name>
</gene>
<evidence type="ECO:0000313" key="5">
    <source>
        <dbReference type="EMBL" id="SDC89851.1"/>
    </source>
</evidence>
<keyword evidence="3" id="KW-0067">ATP-binding</keyword>
<proteinExistence type="predicted"/>